<dbReference type="Proteomes" id="UP000248198">
    <property type="component" value="Unassembled WGS sequence"/>
</dbReference>
<evidence type="ECO:0000256" key="1">
    <source>
        <dbReference type="ARBA" id="ARBA00023235"/>
    </source>
</evidence>
<dbReference type="PANTHER" id="PTHR48101:SF1">
    <property type="entry name" value="METHYLMALONYL-COA MUTASE, LARGE SUBUNIT"/>
    <property type="match status" value="1"/>
</dbReference>
<feature type="domain" description="Methylmalonyl-CoA mutase alpha/beta chain catalytic" evidence="2">
    <location>
        <begin position="8"/>
        <end position="514"/>
    </location>
</feature>
<sequence length="515" mass="57093">MEDKKISTSSGIEIKELYTSARKMEELPGEFPFTRGIQKDMYRGRLWTMRQYAGFSTAEESNKRYHYLLNQGTMGLSVAFDLPTQIGYDSDHDMADGEVGKVGVAIDSLKDMEILFDGIELKKITTSMTINATASILLAMYIALAKKQGADIRQISGTIQNDILKEYAARGTYIYPPKASMRIITDIFEYCSKEVPKWNTISISGYHIREAGSTAVQELAFTLANGKAYLNAALEKGLDINVFAKRLSFFFNCHNNFFEEIAKFRAARRMWARITKELGATDEKAQMLRFHTQTGGSTLTAQQPLNNVIRVSNQAMAAVLGGTQSLHTNGYDEALSLPTEAAAKIALRTQQIIAFESGATDTVDPLAGSFFVESLTDEIEAAAQLYIDKIDAMGGSVNAIENGYIQNEIANASYQYQVEVEQGSRVIVGVNKFTQQEEGITEVMNIDESIRTIQSGKLRRLREDRDQLSVDAALERLKKGAEGTENLMPLILAAVETYATLGEIADTLRNVFGEY</sequence>
<dbReference type="PANTHER" id="PTHR48101">
    <property type="entry name" value="METHYLMALONYL-COA MUTASE, MITOCHONDRIAL-RELATED"/>
    <property type="match status" value="1"/>
</dbReference>
<dbReference type="AlphaFoldDB" id="A0A318U6A4"/>
<organism evidence="3 4">
    <name type="scientific">Pedobacter nutrimenti</name>
    <dbReference type="NCBI Taxonomy" id="1241337"/>
    <lineage>
        <taxon>Bacteria</taxon>
        <taxon>Pseudomonadati</taxon>
        <taxon>Bacteroidota</taxon>
        <taxon>Sphingobacteriia</taxon>
        <taxon>Sphingobacteriales</taxon>
        <taxon>Sphingobacteriaceae</taxon>
        <taxon>Pedobacter</taxon>
    </lineage>
</organism>
<name>A0A318U6A4_9SPHI</name>
<dbReference type="InterPro" id="IPR016176">
    <property type="entry name" value="Cbl-dep_enz_cat"/>
</dbReference>
<keyword evidence="1" id="KW-0413">Isomerase</keyword>
<protein>
    <submittedName>
        <fullName evidence="3">Methylmalonyl-CoA mutase N-terminal domain/subunit</fullName>
    </submittedName>
</protein>
<comment type="caution">
    <text evidence="3">The sequence shown here is derived from an EMBL/GenBank/DDBJ whole genome shotgun (WGS) entry which is preliminary data.</text>
</comment>
<dbReference type="GO" id="GO:0004494">
    <property type="term" value="F:methylmalonyl-CoA mutase activity"/>
    <property type="evidence" value="ECO:0007669"/>
    <property type="project" value="InterPro"/>
</dbReference>
<dbReference type="EMBL" id="QKLU01000014">
    <property type="protein sequence ID" value="PYF68380.1"/>
    <property type="molecule type" value="Genomic_DNA"/>
</dbReference>
<reference evidence="3 4" key="1">
    <citation type="submission" date="2018-06" db="EMBL/GenBank/DDBJ databases">
        <title>Genomic Encyclopedia of Archaeal and Bacterial Type Strains, Phase II (KMG-II): from individual species to whole genera.</title>
        <authorList>
            <person name="Goeker M."/>
        </authorList>
    </citation>
    <scope>NUCLEOTIDE SEQUENCE [LARGE SCALE GENOMIC DNA]</scope>
    <source>
        <strain evidence="3 4">DSM 27372</strain>
    </source>
</reference>
<dbReference type="Pfam" id="PF01642">
    <property type="entry name" value="MM_CoA_mutase"/>
    <property type="match status" value="1"/>
</dbReference>
<dbReference type="RefSeq" id="WP_110834794.1">
    <property type="nucleotide sequence ID" value="NZ_QKLU01000014.1"/>
</dbReference>
<accession>A0A318U6A4</accession>
<dbReference type="OrthoDB" id="9762378at2"/>
<proteinExistence type="predicted"/>
<dbReference type="InterPro" id="IPR006099">
    <property type="entry name" value="MeMalonylCoA_mutase_a/b_cat"/>
</dbReference>
<evidence type="ECO:0000259" key="2">
    <source>
        <dbReference type="Pfam" id="PF01642"/>
    </source>
</evidence>
<evidence type="ECO:0000313" key="4">
    <source>
        <dbReference type="Proteomes" id="UP000248198"/>
    </source>
</evidence>
<dbReference type="SUPFAM" id="SSF51703">
    <property type="entry name" value="Cobalamin (vitamin B12)-dependent enzymes"/>
    <property type="match status" value="1"/>
</dbReference>
<dbReference type="GO" id="GO:0031419">
    <property type="term" value="F:cobalamin binding"/>
    <property type="evidence" value="ECO:0007669"/>
    <property type="project" value="InterPro"/>
</dbReference>
<gene>
    <name evidence="3" type="ORF">B0O44_11413</name>
</gene>
<evidence type="ECO:0000313" key="3">
    <source>
        <dbReference type="EMBL" id="PYF68380.1"/>
    </source>
</evidence>
<keyword evidence="4" id="KW-1185">Reference proteome</keyword>
<dbReference type="Gene3D" id="3.20.20.240">
    <property type="entry name" value="Methylmalonyl-CoA mutase"/>
    <property type="match status" value="1"/>
</dbReference>
<dbReference type="InterPro" id="IPR006098">
    <property type="entry name" value="MMCoA_mutase_a_cat"/>
</dbReference>
<dbReference type="NCBIfam" id="TIGR00641">
    <property type="entry name" value="acid_CoA_mut_N"/>
    <property type="match status" value="1"/>
</dbReference>